<evidence type="ECO:0000256" key="1">
    <source>
        <dbReference type="SAM" id="MobiDB-lite"/>
    </source>
</evidence>
<feature type="compositionally biased region" description="Low complexity" evidence="1">
    <location>
        <begin position="15"/>
        <end position="45"/>
    </location>
</feature>
<keyword evidence="3" id="KW-1185">Reference proteome</keyword>
<sequence>MLIDRPPTKGTIPILRATATAPASTASSSPASLPPSRARAAAAPPLLWPSPPTGTRGEQEDGAAAASRAVRPPERTRILRVLGRGRGGPGEAAPRPVRAHAVPPLSWESSTRCGWCPRLPSRGRRVRPHQDPPPRPRRQAGSQLRPGCSQHRVCGHANSIHIMELPGGRAAQIDHRCALHVHVPGDPGLLDPAAAAGGILGLWCGFPCRQRLLLPLLLGARRGLGDRHAGHEADEEAQLGVDV</sequence>
<reference evidence="2" key="2">
    <citation type="submission" date="2023-04" db="EMBL/GenBank/DDBJ databases">
        <authorList>
            <person name="Bruccoleri R.E."/>
            <person name="Oakeley E.J."/>
            <person name="Faust A.-M."/>
            <person name="Dessus-Babus S."/>
            <person name="Altorfer M."/>
            <person name="Burckhardt D."/>
            <person name="Oertli M."/>
            <person name="Naumann U."/>
            <person name="Petersen F."/>
            <person name="Wong J."/>
        </authorList>
    </citation>
    <scope>NUCLEOTIDE SEQUENCE</scope>
    <source>
        <strain evidence="2">GSM-AAB239-AS_SAM_17_03QT</strain>
        <tissue evidence="2">Leaf</tissue>
    </source>
</reference>
<name>A0AAX6DWJ0_IRIPA</name>
<gene>
    <name evidence="2" type="ORF">M6B38_222235</name>
</gene>
<dbReference type="AlphaFoldDB" id="A0AAX6DWJ0"/>
<feature type="region of interest" description="Disordered" evidence="1">
    <location>
        <begin position="1"/>
        <end position="97"/>
    </location>
</feature>
<evidence type="ECO:0000313" key="2">
    <source>
        <dbReference type="EMBL" id="KAJ6796163.1"/>
    </source>
</evidence>
<feature type="region of interest" description="Disordered" evidence="1">
    <location>
        <begin position="118"/>
        <end position="147"/>
    </location>
</feature>
<comment type="caution">
    <text evidence="2">The sequence shown here is derived from an EMBL/GenBank/DDBJ whole genome shotgun (WGS) entry which is preliminary data.</text>
</comment>
<dbReference type="EMBL" id="JANAVB010041419">
    <property type="protein sequence ID" value="KAJ6796163.1"/>
    <property type="molecule type" value="Genomic_DNA"/>
</dbReference>
<protein>
    <submittedName>
        <fullName evidence="2">Phosphatidylcholine:diacylglycerol cholinephosphotransferase 1-like</fullName>
    </submittedName>
</protein>
<dbReference type="Proteomes" id="UP001140949">
    <property type="component" value="Unassembled WGS sequence"/>
</dbReference>
<organism evidence="2 3">
    <name type="scientific">Iris pallida</name>
    <name type="common">Sweet iris</name>
    <dbReference type="NCBI Taxonomy" id="29817"/>
    <lineage>
        <taxon>Eukaryota</taxon>
        <taxon>Viridiplantae</taxon>
        <taxon>Streptophyta</taxon>
        <taxon>Embryophyta</taxon>
        <taxon>Tracheophyta</taxon>
        <taxon>Spermatophyta</taxon>
        <taxon>Magnoliopsida</taxon>
        <taxon>Liliopsida</taxon>
        <taxon>Asparagales</taxon>
        <taxon>Iridaceae</taxon>
        <taxon>Iridoideae</taxon>
        <taxon>Irideae</taxon>
        <taxon>Iris</taxon>
    </lineage>
</organism>
<proteinExistence type="predicted"/>
<evidence type="ECO:0000313" key="3">
    <source>
        <dbReference type="Proteomes" id="UP001140949"/>
    </source>
</evidence>
<accession>A0AAX6DWJ0</accession>
<reference evidence="2" key="1">
    <citation type="journal article" date="2023" name="GigaByte">
        <title>Genome assembly of the bearded iris, Iris pallida Lam.</title>
        <authorList>
            <person name="Bruccoleri R.E."/>
            <person name="Oakeley E.J."/>
            <person name="Faust A.M.E."/>
            <person name="Altorfer M."/>
            <person name="Dessus-Babus S."/>
            <person name="Burckhardt D."/>
            <person name="Oertli M."/>
            <person name="Naumann U."/>
            <person name="Petersen F."/>
            <person name="Wong J."/>
        </authorList>
    </citation>
    <scope>NUCLEOTIDE SEQUENCE</scope>
    <source>
        <strain evidence="2">GSM-AAB239-AS_SAM_17_03QT</strain>
    </source>
</reference>